<protein>
    <recommendedName>
        <fullName evidence="4">Spore-associated protein</fullName>
    </recommendedName>
</protein>
<name>A0ABX8CU19_9NOCA</name>
<proteinExistence type="predicted"/>
<dbReference type="RefSeq" id="WP_213559478.1">
    <property type="nucleotide sequence ID" value="NZ_JBHXAJ010000001.1"/>
</dbReference>
<keyword evidence="1" id="KW-0732">Signal</keyword>
<feature type="chain" id="PRO_5047191998" description="Spore-associated protein" evidence="1">
    <location>
        <begin position="27"/>
        <end position="137"/>
    </location>
</feature>
<reference evidence="2 3" key="1">
    <citation type="submission" date="2021-04" db="EMBL/GenBank/DDBJ databases">
        <title>Nocardia tengchongensis.</title>
        <authorList>
            <person name="Zhuang k."/>
            <person name="Ran Y."/>
            <person name="Li W."/>
        </authorList>
    </citation>
    <scope>NUCLEOTIDE SEQUENCE [LARGE SCALE GENOMIC DNA]</scope>
    <source>
        <strain evidence="2 3">CFH S0057</strain>
    </source>
</reference>
<dbReference type="Proteomes" id="UP000683310">
    <property type="component" value="Chromosome"/>
</dbReference>
<evidence type="ECO:0000313" key="2">
    <source>
        <dbReference type="EMBL" id="QVI23406.1"/>
    </source>
</evidence>
<evidence type="ECO:0000313" key="3">
    <source>
        <dbReference type="Proteomes" id="UP000683310"/>
    </source>
</evidence>
<evidence type="ECO:0000256" key="1">
    <source>
        <dbReference type="SAM" id="SignalP"/>
    </source>
</evidence>
<keyword evidence="3" id="KW-1185">Reference proteome</keyword>
<evidence type="ECO:0008006" key="4">
    <source>
        <dbReference type="Google" id="ProtNLM"/>
    </source>
</evidence>
<gene>
    <name evidence="2" type="ORF">KHQ06_11290</name>
</gene>
<accession>A0ABX8CU19</accession>
<sequence length="137" mass="13841">MYARSLVTALGALAAAITLATGTAQALPVPLSVDSARETNGNAMIAVSYVCTGPAAALSVTVRATPYLGTGVNGSSLAPVSCTGQTQQATVTVNPVQIFGESAKFQSGSVTDVTVTVIDLTLNSLLCTTKKRIDHLG</sequence>
<feature type="signal peptide" evidence="1">
    <location>
        <begin position="1"/>
        <end position="26"/>
    </location>
</feature>
<dbReference type="EMBL" id="CP074371">
    <property type="protein sequence ID" value="QVI23406.1"/>
    <property type="molecule type" value="Genomic_DNA"/>
</dbReference>
<organism evidence="2 3">
    <name type="scientific">Nocardia tengchongensis</name>
    <dbReference type="NCBI Taxonomy" id="2055889"/>
    <lineage>
        <taxon>Bacteria</taxon>
        <taxon>Bacillati</taxon>
        <taxon>Actinomycetota</taxon>
        <taxon>Actinomycetes</taxon>
        <taxon>Mycobacteriales</taxon>
        <taxon>Nocardiaceae</taxon>
        <taxon>Nocardia</taxon>
    </lineage>
</organism>